<organism evidence="2 3">
    <name type="scientific">Laccaria amethystina LaAM-08-1</name>
    <dbReference type="NCBI Taxonomy" id="1095629"/>
    <lineage>
        <taxon>Eukaryota</taxon>
        <taxon>Fungi</taxon>
        <taxon>Dikarya</taxon>
        <taxon>Basidiomycota</taxon>
        <taxon>Agaricomycotina</taxon>
        <taxon>Agaricomycetes</taxon>
        <taxon>Agaricomycetidae</taxon>
        <taxon>Agaricales</taxon>
        <taxon>Agaricineae</taxon>
        <taxon>Hydnangiaceae</taxon>
        <taxon>Laccaria</taxon>
    </lineage>
</organism>
<evidence type="ECO:0000256" key="1">
    <source>
        <dbReference type="SAM" id="MobiDB-lite"/>
    </source>
</evidence>
<dbReference type="HOGENOM" id="CLU_2109432_0_0_1"/>
<reference evidence="2 3" key="1">
    <citation type="submission" date="2014-04" db="EMBL/GenBank/DDBJ databases">
        <authorList>
            <consortium name="DOE Joint Genome Institute"/>
            <person name="Kuo A."/>
            <person name="Kohler A."/>
            <person name="Nagy L.G."/>
            <person name="Floudas D."/>
            <person name="Copeland A."/>
            <person name="Barry K.W."/>
            <person name="Cichocki N."/>
            <person name="Veneault-Fourrey C."/>
            <person name="LaButti K."/>
            <person name="Lindquist E.A."/>
            <person name="Lipzen A."/>
            <person name="Lundell T."/>
            <person name="Morin E."/>
            <person name="Murat C."/>
            <person name="Sun H."/>
            <person name="Tunlid A."/>
            <person name="Henrissat B."/>
            <person name="Grigoriev I.V."/>
            <person name="Hibbett D.S."/>
            <person name="Martin F."/>
            <person name="Nordberg H.P."/>
            <person name="Cantor M.N."/>
            <person name="Hua S.X."/>
        </authorList>
    </citation>
    <scope>NUCLEOTIDE SEQUENCE [LARGE SCALE GENOMIC DNA]</scope>
    <source>
        <strain evidence="2 3">LaAM-08-1</strain>
    </source>
</reference>
<accession>A0A0C9X1F9</accession>
<evidence type="ECO:0000313" key="2">
    <source>
        <dbReference type="EMBL" id="KIJ91421.1"/>
    </source>
</evidence>
<keyword evidence="3" id="KW-1185">Reference proteome</keyword>
<dbReference type="EMBL" id="KN839010">
    <property type="protein sequence ID" value="KIJ91421.1"/>
    <property type="molecule type" value="Genomic_DNA"/>
</dbReference>
<sequence>MVLKVTRQCGSSLLTRQQTPQLASPSTPARPPSHTFGTDVTQATVNVNTNTQPPVSAGKCAPKSSGISQEAINKACLNIEKVLQKCTLLDTLLEVQEKNNKMWSDEAKEKLLIQK</sequence>
<proteinExistence type="predicted"/>
<name>A0A0C9X1F9_9AGAR</name>
<gene>
    <name evidence="2" type="ORF">K443DRAFT_126239</name>
</gene>
<feature type="compositionally biased region" description="Polar residues" evidence="1">
    <location>
        <begin position="8"/>
        <end position="27"/>
    </location>
</feature>
<dbReference type="OrthoDB" id="3062010at2759"/>
<dbReference type="AlphaFoldDB" id="A0A0C9X1F9"/>
<evidence type="ECO:0000313" key="3">
    <source>
        <dbReference type="Proteomes" id="UP000054477"/>
    </source>
</evidence>
<dbReference type="Proteomes" id="UP000054477">
    <property type="component" value="Unassembled WGS sequence"/>
</dbReference>
<reference evidence="3" key="2">
    <citation type="submission" date="2015-01" db="EMBL/GenBank/DDBJ databases">
        <title>Evolutionary Origins and Diversification of the Mycorrhizal Mutualists.</title>
        <authorList>
            <consortium name="DOE Joint Genome Institute"/>
            <consortium name="Mycorrhizal Genomics Consortium"/>
            <person name="Kohler A."/>
            <person name="Kuo A."/>
            <person name="Nagy L.G."/>
            <person name="Floudas D."/>
            <person name="Copeland A."/>
            <person name="Barry K.W."/>
            <person name="Cichocki N."/>
            <person name="Veneault-Fourrey C."/>
            <person name="LaButti K."/>
            <person name="Lindquist E.A."/>
            <person name="Lipzen A."/>
            <person name="Lundell T."/>
            <person name="Morin E."/>
            <person name="Murat C."/>
            <person name="Riley R."/>
            <person name="Ohm R."/>
            <person name="Sun H."/>
            <person name="Tunlid A."/>
            <person name="Henrissat B."/>
            <person name="Grigoriev I.V."/>
            <person name="Hibbett D.S."/>
            <person name="Martin F."/>
        </authorList>
    </citation>
    <scope>NUCLEOTIDE SEQUENCE [LARGE SCALE GENOMIC DNA]</scope>
    <source>
        <strain evidence="3">LaAM-08-1</strain>
    </source>
</reference>
<feature type="region of interest" description="Disordered" evidence="1">
    <location>
        <begin position="8"/>
        <end position="38"/>
    </location>
</feature>
<protein>
    <submittedName>
        <fullName evidence="2">Uncharacterized protein</fullName>
    </submittedName>
</protein>